<keyword evidence="3" id="KW-1185">Reference proteome</keyword>
<evidence type="ECO:0000313" key="3">
    <source>
        <dbReference type="Proteomes" id="UP001500426"/>
    </source>
</evidence>
<gene>
    <name evidence="2" type="ORF">GCM10022388_00210</name>
</gene>
<dbReference type="Pfam" id="PF08759">
    <property type="entry name" value="GT-D"/>
    <property type="match status" value="1"/>
</dbReference>
<name>A0ABP7UBH0_9FLAO</name>
<sequence>MSLEATIIDLVTTNKSIARYGDAEFNVVMKKANPNYQAHDELLSQRLLEVLQSDLDNFMVAIPGPFYSMKGERMPIKYFWYTYINKNGKELFAYFNKKKVYGNAGITRFYLGQSDKRVSYKIAKLLKQLWDKKDLLLIEGELSRMGVGNDLFDNANSIKRLLCPSKNAFNSYDAILEASIAHGKDKVILIALGPTASVLSYDLAKLGYKALDVGHIDVEYMWMLMKAERVMPIKGRYVSETRDEEDYEIPEPYNTIYQESIVGKVGL</sequence>
<evidence type="ECO:0000313" key="2">
    <source>
        <dbReference type="EMBL" id="GAA4039673.1"/>
    </source>
</evidence>
<dbReference type="EMBL" id="BAABCS010000002">
    <property type="protein sequence ID" value="GAA4039673.1"/>
    <property type="molecule type" value="Genomic_DNA"/>
</dbReference>
<dbReference type="InterPro" id="IPR014869">
    <property type="entry name" value="GT-D"/>
</dbReference>
<protein>
    <submittedName>
        <fullName evidence="2">SP_1767 family glycosyltransferase</fullName>
    </submittedName>
</protein>
<evidence type="ECO:0000259" key="1">
    <source>
        <dbReference type="Pfam" id="PF08759"/>
    </source>
</evidence>
<comment type="caution">
    <text evidence="2">The sequence shown here is derived from an EMBL/GenBank/DDBJ whole genome shotgun (WGS) entry which is preliminary data.</text>
</comment>
<feature type="domain" description="Glycosyltransferase GT-D fold" evidence="1">
    <location>
        <begin position="17"/>
        <end position="240"/>
    </location>
</feature>
<accession>A0ABP7UBH0</accession>
<proteinExistence type="predicted"/>
<dbReference type="Proteomes" id="UP001500426">
    <property type="component" value="Unassembled WGS sequence"/>
</dbReference>
<reference evidence="3" key="1">
    <citation type="journal article" date="2019" name="Int. J. Syst. Evol. Microbiol.">
        <title>The Global Catalogue of Microorganisms (GCM) 10K type strain sequencing project: providing services to taxonomists for standard genome sequencing and annotation.</title>
        <authorList>
            <consortium name="The Broad Institute Genomics Platform"/>
            <consortium name="The Broad Institute Genome Sequencing Center for Infectious Disease"/>
            <person name="Wu L."/>
            <person name="Ma J."/>
        </authorList>
    </citation>
    <scope>NUCLEOTIDE SEQUENCE [LARGE SCALE GENOMIC DNA]</scope>
    <source>
        <strain evidence="3">JCM 17068</strain>
    </source>
</reference>
<organism evidence="2 3">
    <name type="scientific">Flavobacterium chungnamense</name>
    <dbReference type="NCBI Taxonomy" id="706182"/>
    <lineage>
        <taxon>Bacteria</taxon>
        <taxon>Pseudomonadati</taxon>
        <taxon>Bacteroidota</taxon>
        <taxon>Flavobacteriia</taxon>
        <taxon>Flavobacteriales</taxon>
        <taxon>Flavobacteriaceae</taxon>
        <taxon>Flavobacterium</taxon>
    </lineage>
</organism>